<dbReference type="InterPro" id="IPR010027">
    <property type="entry name" value="Tail_assembly_G"/>
</dbReference>
<evidence type="ECO:0000259" key="1">
    <source>
        <dbReference type="Pfam" id="PF06894"/>
    </source>
</evidence>
<dbReference type="EMBL" id="UAUR01000007">
    <property type="protein sequence ID" value="SPZ88616.1"/>
    <property type="molecule type" value="Genomic_DNA"/>
</dbReference>
<dbReference type="HAMAP" id="MF_04134">
    <property type="entry name" value="GT_LAMBD"/>
    <property type="match status" value="1"/>
</dbReference>
<sequence>MFLKTEQFEYNGVSVTLSELSALQRFDYIKFVSDAEQQETTKHDVVHINQRYLETASLLVAMSLWHTHSLKGTLASPETEMQQIRREVMLGWPADALNQATNRVLYLSGMLDNRHDADPEQTGKAEATEPVTCPETGARDGETRLARHACRDDIHRICRLATFLLHALFSGYPTGRSFFRADVRRTQPVFWRSGYASGGFQSACSSV</sequence>
<dbReference type="Proteomes" id="UP000251799">
    <property type="component" value="Unassembled WGS sequence"/>
</dbReference>
<name>A0A2X2J9K9_SHIBO</name>
<evidence type="ECO:0000313" key="3">
    <source>
        <dbReference type="Proteomes" id="UP000251799"/>
    </source>
</evidence>
<dbReference type="NCBIfam" id="TIGR01674">
    <property type="entry name" value="phage_lambda_G"/>
    <property type="match status" value="1"/>
</dbReference>
<evidence type="ECO:0000313" key="2">
    <source>
        <dbReference type="EMBL" id="SPZ88616.1"/>
    </source>
</evidence>
<gene>
    <name evidence="2" type="ORF">NCTC8576_04661</name>
</gene>
<organism evidence="2 3">
    <name type="scientific">Shigella boydii</name>
    <dbReference type="NCBI Taxonomy" id="621"/>
    <lineage>
        <taxon>Bacteria</taxon>
        <taxon>Pseudomonadati</taxon>
        <taxon>Pseudomonadota</taxon>
        <taxon>Gammaproteobacteria</taxon>
        <taxon>Enterobacterales</taxon>
        <taxon>Enterobacteriaceae</taxon>
        <taxon>Shigella</taxon>
    </lineage>
</organism>
<feature type="domain" description="Tail assembly protein G" evidence="1">
    <location>
        <begin position="1"/>
        <end position="123"/>
    </location>
</feature>
<reference evidence="2 3" key="1">
    <citation type="submission" date="2018-06" db="EMBL/GenBank/DDBJ databases">
        <authorList>
            <consortium name="Pathogen Informatics"/>
            <person name="Doyle S."/>
        </authorList>
    </citation>
    <scope>NUCLEOTIDE SEQUENCE [LARGE SCALE GENOMIC DNA]</scope>
    <source>
        <strain evidence="2 3">NCTC8576</strain>
    </source>
</reference>
<dbReference type="AlphaFoldDB" id="A0A2X2J9K9"/>
<protein>
    <submittedName>
        <fullName evidence="2">Minor tail protein</fullName>
    </submittedName>
</protein>
<proteinExistence type="inferred from homology"/>
<accession>A0A2X2J9K9</accession>
<dbReference type="InterPro" id="IPR043704">
    <property type="entry name" value="Tail_assembly_GT"/>
</dbReference>
<dbReference type="Pfam" id="PF06894">
    <property type="entry name" value="Phage_TAC_2"/>
    <property type="match status" value="1"/>
</dbReference>